<keyword evidence="4" id="KW-0804">Transcription</keyword>
<dbReference type="AlphaFoldDB" id="A0A6J0MM43"/>
<dbReference type="PROSITE" id="PS50811">
    <property type="entry name" value="WRKY"/>
    <property type="match status" value="1"/>
</dbReference>
<dbReference type="OrthoDB" id="1093223at2759"/>
<protein>
    <submittedName>
        <fullName evidence="10">Probable WRKY transcription factor 72</fullName>
    </submittedName>
</protein>
<evidence type="ECO:0000256" key="1">
    <source>
        <dbReference type="ARBA" id="ARBA00004123"/>
    </source>
</evidence>
<dbReference type="Pfam" id="PF03106">
    <property type="entry name" value="WRKY"/>
    <property type="match status" value="1"/>
</dbReference>
<feature type="compositionally biased region" description="Low complexity" evidence="7">
    <location>
        <begin position="154"/>
        <end position="163"/>
    </location>
</feature>
<keyword evidence="5" id="KW-0539">Nucleus</keyword>
<dbReference type="Gene3D" id="2.20.25.80">
    <property type="entry name" value="WRKY domain"/>
    <property type="match status" value="1"/>
</dbReference>
<dbReference type="InterPro" id="IPR003657">
    <property type="entry name" value="WRKY_dom"/>
</dbReference>
<dbReference type="GeneID" id="108844767"/>
<dbReference type="SUPFAM" id="SSF118290">
    <property type="entry name" value="WRKY DNA-binding domain"/>
    <property type="match status" value="1"/>
</dbReference>
<keyword evidence="3" id="KW-0238">DNA-binding</keyword>
<evidence type="ECO:0000313" key="9">
    <source>
        <dbReference type="Proteomes" id="UP000504610"/>
    </source>
</evidence>
<feature type="coiled-coil region" evidence="6">
    <location>
        <begin position="37"/>
        <end position="71"/>
    </location>
</feature>
<comment type="subcellular location">
    <subcellularLocation>
        <location evidence="1">Nucleus</location>
    </subcellularLocation>
</comment>
<dbReference type="KEGG" id="rsz:108844767"/>
<dbReference type="GO" id="GO:0005634">
    <property type="term" value="C:nucleus"/>
    <property type="evidence" value="ECO:0007669"/>
    <property type="project" value="UniProtKB-SubCell"/>
</dbReference>
<proteinExistence type="predicted"/>
<feature type="region of interest" description="Disordered" evidence="7">
    <location>
        <begin position="114"/>
        <end position="139"/>
    </location>
</feature>
<organism evidence="9 10">
    <name type="scientific">Raphanus sativus</name>
    <name type="common">Radish</name>
    <name type="synonym">Raphanus raphanistrum var. sativus</name>
    <dbReference type="NCBI Taxonomy" id="3726"/>
    <lineage>
        <taxon>Eukaryota</taxon>
        <taxon>Viridiplantae</taxon>
        <taxon>Streptophyta</taxon>
        <taxon>Embryophyta</taxon>
        <taxon>Tracheophyta</taxon>
        <taxon>Spermatophyta</taxon>
        <taxon>Magnoliopsida</taxon>
        <taxon>eudicotyledons</taxon>
        <taxon>Gunneridae</taxon>
        <taxon>Pentapetalae</taxon>
        <taxon>rosids</taxon>
        <taxon>malvids</taxon>
        <taxon>Brassicales</taxon>
        <taxon>Brassicaceae</taxon>
        <taxon>Brassiceae</taxon>
        <taxon>Raphanus</taxon>
    </lineage>
</organism>
<evidence type="ECO:0000256" key="6">
    <source>
        <dbReference type="SAM" id="Coils"/>
    </source>
</evidence>
<feature type="region of interest" description="Disordered" evidence="7">
    <location>
        <begin position="151"/>
        <end position="202"/>
    </location>
</feature>
<evidence type="ECO:0000313" key="10">
    <source>
        <dbReference type="RefSeq" id="XP_018473567.2"/>
    </source>
</evidence>
<dbReference type="Proteomes" id="UP000504610">
    <property type="component" value="Chromosome 3"/>
</dbReference>
<name>A0A6J0MM43_RAPSA</name>
<evidence type="ECO:0000259" key="8">
    <source>
        <dbReference type="PROSITE" id="PS50811"/>
    </source>
</evidence>
<sequence>MEVLLKLSPSDSLLKDKVLGSAQILESSKGDDDHQELEYAKAEMSEVKEENEKLKGMLERIESDYKSLKLRFFDIVQQEASNNQPQDQNMVRLQKATTDLSSCDQEHELVSLSLGRSASRSDNTSKKEDKSDAISKEVNANEELTKAGLTLGFSNGSLSSQENSSEEAPGETLPPGKVTKKRSSPAPDSGGDVEGEAGQQNHVKRARVCVRARCDTPTMNDGCQWRKYGQKIAKGNPCPRAYYRCTVAPGCPVRKQVQRCADDMSILITTYEGTHSHPLPLSATTMASTTSAAASMLLSGSSSSSSAAEMIGNNLYDNSRFINNNNKSFYSPTLHSPLHPTVTLDLTAPQHSSSSSLPSLNFNKFSNSFQKFPSTSLNFSFNPSSSSSSTTLNIPAIWSSGYSSYTPYPYNNVQFGTSNLGKTVQNSQSLTETLTKALTSDPSFQTVIAAAISSMVGSNGEKQIVHPISNNVQQTAATNNIKGCGGYFSSLLMSNIMANNQTGASSDQPSSQLQLSMFKNSSSSSSTTSFVNKEEKS</sequence>
<evidence type="ECO:0000256" key="3">
    <source>
        <dbReference type="ARBA" id="ARBA00023125"/>
    </source>
</evidence>
<feature type="compositionally biased region" description="Low complexity" evidence="7">
    <location>
        <begin position="505"/>
        <end position="529"/>
    </location>
</feature>
<feature type="domain" description="WRKY" evidence="8">
    <location>
        <begin position="214"/>
        <end position="280"/>
    </location>
</feature>
<dbReference type="RefSeq" id="XP_018473567.2">
    <property type="nucleotide sequence ID" value="XM_018618065.2"/>
</dbReference>
<feature type="region of interest" description="Disordered" evidence="7">
    <location>
        <begin position="502"/>
        <end position="537"/>
    </location>
</feature>
<dbReference type="InterPro" id="IPR036576">
    <property type="entry name" value="WRKY_dom_sf"/>
</dbReference>
<reference evidence="10" key="2">
    <citation type="submission" date="2025-08" db="UniProtKB">
        <authorList>
            <consortium name="RefSeq"/>
        </authorList>
    </citation>
    <scope>IDENTIFICATION</scope>
    <source>
        <tissue evidence="10">Leaf</tissue>
    </source>
</reference>
<dbReference type="SMART" id="SM00774">
    <property type="entry name" value="WRKY"/>
    <property type="match status" value="1"/>
</dbReference>
<accession>A0A6J0MM43</accession>
<dbReference type="PANTHER" id="PTHR31429">
    <property type="entry name" value="WRKY TRANSCRIPTION FACTOR 36-RELATED"/>
    <property type="match status" value="1"/>
</dbReference>
<dbReference type="InterPro" id="IPR044810">
    <property type="entry name" value="WRKY_plant"/>
</dbReference>
<dbReference type="FunFam" id="2.20.25.80:FF:000002">
    <property type="entry name" value="probable WRKY transcription factor 31"/>
    <property type="match status" value="1"/>
</dbReference>
<dbReference type="GO" id="GO:0043565">
    <property type="term" value="F:sequence-specific DNA binding"/>
    <property type="evidence" value="ECO:0007669"/>
    <property type="project" value="InterPro"/>
</dbReference>
<dbReference type="GO" id="GO:0003700">
    <property type="term" value="F:DNA-binding transcription factor activity"/>
    <property type="evidence" value="ECO:0007669"/>
    <property type="project" value="InterPro"/>
</dbReference>
<dbReference type="PANTHER" id="PTHR31429:SF24">
    <property type="entry name" value="WRKY TRANSCRIPTION FACTOR 72-RELATED"/>
    <property type="match status" value="1"/>
</dbReference>
<feature type="compositionally biased region" description="Basic and acidic residues" evidence="7">
    <location>
        <begin position="123"/>
        <end position="135"/>
    </location>
</feature>
<keyword evidence="6" id="KW-0175">Coiled coil</keyword>
<evidence type="ECO:0000256" key="4">
    <source>
        <dbReference type="ARBA" id="ARBA00023163"/>
    </source>
</evidence>
<evidence type="ECO:0000256" key="7">
    <source>
        <dbReference type="SAM" id="MobiDB-lite"/>
    </source>
</evidence>
<reference evidence="9" key="1">
    <citation type="journal article" date="2019" name="Database">
        <title>The radish genome database (RadishGD): an integrated information resource for radish genomics.</title>
        <authorList>
            <person name="Yu H.J."/>
            <person name="Baek S."/>
            <person name="Lee Y.J."/>
            <person name="Cho A."/>
            <person name="Mun J.H."/>
        </authorList>
    </citation>
    <scope>NUCLEOTIDE SEQUENCE [LARGE SCALE GENOMIC DNA]</scope>
    <source>
        <strain evidence="9">cv. WK10039</strain>
    </source>
</reference>
<keyword evidence="9" id="KW-1185">Reference proteome</keyword>
<gene>
    <name evidence="10" type="primary">LOC108844767</name>
</gene>
<evidence type="ECO:0000256" key="2">
    <source>
        <dbReference type="ARBA" id="ARBA00023015"/>
    </source>
</evidence>
<evidence type="ECO:0000256" key="5">
    <source>
        <dbReference type="ARBA" id="ARBA00023242"/>
    </source>
</evidence>
<keyword evidence="2" id="KW-0805">Transcription regulation</keyword>